<dbReference type="SMART" id="SM00382">
    <property type="entry name" value="AAA"/>
    <property type="match status" value="1"/>
</dbReference>
<dbReference type="PANTHER" id="PTHR24221:SF654">
    <property type="entry name" value="ATP-BINDING CASSETTE SUB-FAMILY B MEMBER 6"/>
    <property type="match status" value="1"/>
</dbReference>
<dbReference type="PROSITE" id="PS00211">
    <property type="entry name" value="ABC_TRANSPORTER_1"/>
    <property type="match status" value="1"/>
</dbReference>
<feature type="transmembrane region" description="Helical" evidence="3">
    <location>
        <begin position="74"/>
        <end position="94"/>
    </location>
</feature>
<dbReference type="InterPro" id="IPR039421">
    <property type="entry name" value="Type_1_exporter"/>
</dbReference>
<dbReference type="GO" id="GO:0016887">
    <property type="term" value="F:ATP hydrolysis activity"/>
    <property type="evidence" value="ECO:0007669"/>
    <property type="project" value="InterPro"/>
</dbReference>
<dbReference type="GeneID" id="11257351"/>
<dbReference type="InterPro" id="IPR027417">
    <property type="entry name" value="P-loop_NTPase"/>
</dbReference>
<evidence type="ECO:0000259" key="4">
    <source>
        <dbReference type="SMART" id="SM00382"/>
    </source>
</evidence>
<name>G5CRK1_9VIRU</name>
<dbReference type="EMBL" id="JN258408">
    <property type="protein sequence ID" value="AEQ32419.1"/>
    <property type="molecule type" value="Genomic_DNA"/>
</dbReference>
<dbReference type="KEGG" id="vg:11257351"/>
<dbReference type="Pfam" id="PF00005">
    <property type="entry name" value="ABC_tran"/>
    <property type="match status" value="1"/>
</dbReference>
<proteinExistence type="predicted"/>
<sequence length="605" mass="70046">MYVKIYLTSMIVYILCFSDNRKYITINIYKYQETNKTIKYSIIYNKILIFDLIQYTNQQYSLLQAVMLFLKENMLVNITMGLVFHVLINLVLNIGTSIHYLVIKYLSKNDICSAIHVILFIMVLNTIKSYHKCQYMETVQATFHKKIHVNIESWVNDIISNLTWNSSRKLLQTTDIDRVKNYTIYATIGFSDTIFTNIHNICMFIGYLIYNIYINHNNIIILILTIVVIIILIKLPVKDSPSSNKIWDKYRYYSTTRYQELIHGNENNIHANLLNCIEHYQNNDLIKRLNNIKRTEIINTLVDLLVTSNLILQLLNCTDISNMILHIQFMTVTKSGITCITNSYKAYIEISQKRNDLLNMFNNSPKYNTCNQIDFQSVTIQHLEYSYPNSNKFDIKLIDQINFKTGEIIRLEGASGNGKSTFMDIIAGIIPSNEYQHSILFDNIYNIDGFDAVIDARVYAEQCNMCNWNASIKEVICGSYEYNINYIINSLMIANCNDFIDLFCINNLEKYISKSLCINLSGGQQVRIAIAKIIYQVIVTKPKILILDEIDKSLQSDLAVSIIKSISEYCVNNNTCCIIAVHNTEAKNLSYHQVLNFNQGEISHE</sequence>
<dbReference type="Gene3D" id="3.40.50.300">
    <property type="entry name" value="P-loop containing nucleotide triphosphate hydrolases"/>
    <property type="match status" value="1"/>
</dbReference>
<evidence type="ECO:0000256" key="1">
    <source>
        <dbReference type="ARBA" id="ARBA00022741"/>
    </source>
</evidence>
<dbReference type="InterPro" id="IPR003593">
    <property type="entry name" value="AAA+_ATPase"/>
</dbReference>
<gene>
    <name evidence="5" type="primary">mg201</name>
</gene>
<keyword evidence="3" id="KW-0812">Transmembrane</keyword>
<organism evidence="5">
    <name type="scientific">Megavirus chiliensis</name>
    <dbReference type="NCBI Taxonomy" id="1094892"/>
    <lineage>
        <taxon>Viruses</taxon>
        <taxon>Varidnaviria</taxon>
        <taxon>Bamfordvirae</taxon>
        <taxon>Nucleocytoviricota</taxon>
        <taxon>Megaviricetes</taxon>
        <taxon>Imitervirales</taxon>
        <taxon>Mimiviridae</taxon>
        <taxon>Megamimivirinae</taxon>
        <taxon>Megavirus</taxon>
        <taxon>Megavirus chilense</taxon>
    </lineage>
</organism>
<dbReference type="InterPro" id="IPR003439">
    <property type="entry name" value="ABC_transporter-like_ATP-bd"/>
</dbReference>
<feature type="transmembrane region" description="Helical" evidence="3">
    <location>
        <begin position="106"/>
        <end position="127"/>
    </location>
</feature>
<dbReference type="GO" id="GO:0005524">
    <property type="term" value="F:ATP binding"/>
    <property type="evidence" value="ECO:0007669"/>
    <property type="project" value="UniProtKB-KW"/>
</dbReference>
<evidence type="ECO:0000313" key="5">
    <source>
        <dbReference type="EMBL" id="AEQ32419.1"/>
    </source>
</evidence>
<protein>
    <submittedName>
        <fullName evidence="5">Putative ABC transporter ATP-binding protein/permease</fullName>
    </submittedName>
</protein>
<dbReference type="OrthoDB" id="14486at10239"/>
<dbReference type="PANTHER" id="PTHR24221">
    <property type="entry name" value="ATP-BINDING CASSETTE SUB-FAMILY B"/>
    <property type="match status" value="1"/>
</dbReference>
<reference evidence="5" key="1">
    <citation type="journal article" date="2011" name="Proc. Natl. Acad. Sci. U.S.A.">
        <title>Distant Mimivirus relative with a larger genome highlights the fundamental features of Megaviridae.</title>
        <authorList>
            <person name="Arslan D."/>
            <person name="Legendre M."/>
            <person name="Seltzer V."/>
            <person name="Abergel C."/>
            <person name="Claverie J.M."/>
        </authorList>
    </citation>
    <scope>NUCLEOTIDE SEQUENCE [LARGE SCALE GENOMIC DNA]</scope>
</reference>
<keyword evidence="3" id="KW-1133">Transmembrane helix</keyword>
<keyword evidence="3" id="KW-0472">Membrane</keyword>
<dbReference type="SUPFAM" id="SSF52540">
    <property type="entry name" value="P-loop containing nucleoside triphosphate hydrolases"/>
    <property type="match status" value="1"/>
</dbReference>
<keyword evidence="2 5" id="KW-0067">ATP-binding</keyword>
<dbReference type="GO" id="GO:0042626">
    <property type="term" value="F:ATPase-coupled transmembrane transporter activity"/>
    <property type="evidence" value="ECO:0007669"/>
    <property type="project" value="TreeGrafter"/>
</dbReference>
<feature type="transmembrane region" description="Helical" evidence="3">
    <location>
        <begin position="219"/>
        <end position="237"/>
    </location>
</feature>
<dbReference type="InterPro" id="IPR017871">
    <property type="entry name" value="ABC_transporter-like_CS"/>
</dbReference>
<accession>G5CRK1</accession>
<keyword evidence="1" id="KW-0547">Nucleotide-binding</keyword>
<dbReference type="RefSeq" id="YP_004894252.1">
    <property type="nucleotide sequence ID" value="NC_016072.1"/>
</dbReference>
<evidence type="ECO:0000256" key="2">
    <source>
        <dbReference type="ARBA" id="ARBA00022840"/>
    </source>
</evidence>
<evidence type="ECO:0000256" key="3">
    <source>
        <dbReference type="SAM" id="Phobius"/>
    </source>
</evidence>
<feature type="domain" description="AAA+ ATPase" evidence="4">
    <location>
        <begin position="405"/>
        <end position="601"/>
    </location>
</feature>